<proteinExistence type="predicted"/>
<dbReference type="PATRIC" id="fig|1194404.4.peg.1316"/>
<dbReference type="Proteomes" id="UP000015729">
    <property type="component" value="Unassembled WGS sequence"/>
</dbReference>
<evidence type="ECO:0000313" key="1">
    <source>
        <dbReference type="EMBL" id="EPN61252.1"/>
    </source>
</evidence>
<dbReference type="EMBL" id="AOKG01000399">
    <property type="protein sequence ID" value="EPN61252.1"/>
    <property type="molecule type" value="Genomic_DNA"/>
</dbReference>
<dbReference type="AlphaFoldDB" id="S6UZ16"/>
<sequence length="122" mass="13363">MASPVSPSKHDCHGLTHDDLGAAREVVFNRLPSAIDRALAAVSPQGVTGYLLCALERKRRVSGLLFCDQTGDRQDGYPIQTGVIEDRAWVEEYELIIATDGVYVVAHRSHENGAVDPVARRH</sequence>
<protein>
    <submittedName>
        <fullName evidence="1">Uncharacterized protein</fullName>
    </submittedName>
</protein>
<reference evidence="1 2" key="1">
    <citation type="journal article" date="2013" name="PLoS Pathog.">
        <title>Genomic analysis of the Kiwifruit pathogen Pseudomonas syringae pv. actinidiae provides insight into the origins of an emergent plant disease.</title>
        <authorList>
            <person name="McCann H.C."/>
            <person name="Rikkerink E.H."/>
            <person name="Bertels F."/>
            <person name="Fiers M."/>
            <person name="Lu A."/>
            <person name="Rees-George J."/>
            <person name="Andersen M.T."/>
            <person name="Gleave A.P."/>
            <person name="Haubold B."/>
            <person name="Wohlers M.W."/>
            <person name="Guttman D.S."/>
            <person name="Wang P.W."/>
            <person name="Straub C."/>
            <person name="Vanneste J.L."/>
            <person name="Rainey P.B."/>
            <person name="Templeton M.D."/>
        </authorList>
    </citation>
    <scope>NUCLEOTIDE SEQUENCE [LARGE SCALE GENOMIC DNA]</scope>
    <source>
        <strain evidence="1 2">ICMP 18807</strain>
    </source>
</reference>
<accession>S6UZ16</accession>
<organism evidence="1 2">
    <name type="scientific">Pseudomonas syringae pv. actinidiae ICMP 18807</name>
    <dbReference type="NCBI Taxonomy" id="1194404"/>
    <lineage>
        <taxon>Bacteria</taxon>
        <taxon>Pseudomonadati</taxon>
        <taxon>Pseudomonadota</taxon>
        <taxon>Gammaproteobacteria</taxon>
        <taxon>Pseudomonadales</taxon>
        <taxon>Pseudomonadaceae</taxon>
        <taxon>Pseudomonas</taxon>
        <taxon>Pseudomonas syringae</taxon>
    </lineage>
</organism>
<name>S6UZ16_PSESF</name>
<comment type="caution">
    <text evidence="1">The sequence shown here is derived from an EMBL/GenBank/DDBJ whole genome shotgun (WGS) entry which is preliminary data.</text>
</comment>
<evidence type="ECO:0000313" key="2">
    <source>
        <dbReference type="Proteomes" id="UP000015729"/>
    </source>
</evidence>
<gene>
    <name evidence="1" type="ORF">A244_06324</name>
</gene>